<evidence type="ECO:0000313" key="1">
    <source>
        <dbReference type="EMBL" id="MBC3932616.1"/>
    </source>
</evidence>
<accession>A0ABR7A702</accession>
<reference evidence="1 2" key="1">
    <citation type="submission" date="2020-08" db="EMBL/GenBank/DDBJ databases">
        <title>Novel species isolated from subtropical streams in China.</title>
        <authorList>
            <person name="Lu H."/>
        </authorList>
    </citation>
    <scope>NUCLEOTIDE SEQUENCE [LARGE SCALE GENOMIC DNA]</scope>
    <source>
        <strain evidence="1 2">CY22W</strain>
    </source>
</reference>
<evidence type="ECO:0000313" key="2">
    <source>
        <dbReference type="Proteomes" id="UP000654304"/>
    </source>
</evidence>
<dbReference type="Proteomes" id="UP000654304">
    <property type="component" value="Unassembled WGS sequence"/>
</dbReference>
<gene>
    <name evidence="1" type="ORF">H8K43_13085</name>
</gene>
<dbReference type="InterPro" id="IPR032564">
    <property type="entry name" value="DUF4928"/>
</dbReference>
<proteinExistence type="predicted"/>
<name>A0ABR7A702_9BURK</name>
<sequence length="310" mass="34287">MKSNLETFARDNKFTGKGPLSVALVITERVKNKTFPLDSNDFLAESGTQVAGLGLASVQAILTRNGISRVLAKEGGRTSRGSVPNMISYIQFLNQMHAENVLDLEIAEKFWIGRVEAFFAGKPFTLRLDPQLGLRAVVRNLMDQASLRQKADTGTMFLGTVMQHLVGAKLDIVLKGESSIEHHNANQNDQKEGRTGDFDIGDVSIHVSTAPSEALIQKCVENLSIGQKPMIITGRKGAVVAEGLAENAHILDRIDIIEFEQFIATNIHELGRFSLEQRRVKVEEIIERYNQIINEVETDPSLMIELAHGR</sequence>
<dbReference type="Pfam" id="PF16280">
    <property type="entry name" value="DUF4928"/>
    <property type="match status" value="1"/>
</dbReference>
<protein>
    <submittedName>
        <fullName evidence="1">DUF4928 family protein</fullName>
    </submittedName>
</protein>
<comment type="caution">
    <text evidence="1">The sequence shown here is derived from an EMBL/GenBank/DDBJ whole genome shotgun (WGS) entry which is preliminary data.</text>
</comment>
<dbReference type="EMBL" id="JACOGD010000006">
    <property type="protein sequence ID" value="MBC3932616.1"/>
    <property type="molecule type" value="Genomic_DNA"/>
</dbReference>
<keyword evidence="2" id="KW-1185">Reference proteome</keyword>
<organism evidence="1 2">
    <name type="scientific">Undibacterium curvum</name>
    <dbReference type="NCBI Taxonomy" id="2762294"/>
    <lineage>
        <taxon>Bacteria</taxon>
        <taxon>Pseudomonadati</taxon>
        <taxon>Pseudomonadota</taxon>
        <taxon>Betaproteobacteria</taxon>
        <taxon>Burkholderiales</taxon>
        <taxon>Oxalobacteraceae</taxon>
        <taxon>Undibacterium</taxon>
    </lineage>
</organism>
<dbReference type="RefSeq" id="WP_186904249.1">
    <property type="nucleotide sequence ID" value="NZ_JACOGD010000006.1"/>
</dbReference>